<evidence type="ECO:0000256" key="1">
    <source>
        <dbReference type="SAM" id="MobiDB-lite"/>
    </source>
</evidence>
<sequence>MTDPLTDTFSRQRLAHLESLAAELPGRGLVGRMLGGGDPVLWIWHPGTGKQTIVFATPAREGWLLLWSPSGQEGTGDPAHVAELIGKLLGDDPAHPPGGSAPQRPPDP</sequence>
<organism evidence="2 3">
    <name type="scientific">Planomonospora alba</name>
    <dbReference type="NCBI Taxonomy" id="161354"/>
    <lineage>
        <taxon>Bacteria</taxon>
        <taxon>Bacillati</taxon>
        <taxon>Actinomycetota</taxon>
        <taxon>Actinomycetes</taxon>
        <taxon>Streptosporangiales</taxon>
        <taxon>Streptosporangiaceae</taxon>
        <taxon>Planomonospora</taxon>
    </lineage>
</organism>
<protein>
    <submittedName>
        <fullName evidence="2">Uncharacterized protein</fullName>
    </submittedName>
</protein>
<gene>
    <name evidence="2" type="ORF">GCM10010466_14780</name>
</gene>
<name>A0ABP6MT88_9ACTN</name>
<keyword evidence="3" id="KW-1185">Reference proteome</keyword>
<evidence type="ECO:0000313" key="2">
    <source>
        <dbReference type="EMBL" id="GAA3124965.1"/>
    </source>
</evidence>
<comment type="caution">
    <text evidence="2">The sequence shown here is derived from an EMBL/GenBank/DDBJ whole genome shotgun (WGS) entry which is preliminary data.</text>
</comment>
<reference evidence="3" key="1">
    <citation type="journal article" date="2019" name="Int. J. Syst. Evol. Microbiol.">
        <title>The Global Catalogue of Microorganisms (GCM) 10K type strain sequencing project: providing services to taxonomists for standard genome sequencing and annotation.</title>
        <authorList>
            <consortium name="The Broad Institute Genomics Platform"/>
            <consortium name="The Broad Institute Genome Sequencing Center for Infectious Disease"/>
            <person name="Wu L."/>
            <person name="Ma J."/>
        </authorList>
    </citation>
    <scope>NUCLEOTIDE SEQUENCE [LARGE SCALE GENOMIC DNA]</scope>
    <source>
        <strain evidence="3">JCM 9373</strain>
    </source>
</reference>
<feature type="region of interest" description="Disordered" evidence="1">
    <location>
        <begin position="88"/>
        <end position="108"/>
    </location>
</feature>
<dbReference type="Proteomes" id="UP001500320">
    <property type="component" value="Unassembled WGS sequence"/>
</dbReference>
<dbReference type="RefSeq" id="WP_344857165.1">
    <property type="nucleotide sequence ID" value="NZ_BAAAUT010000009.1"/>
</dbReference>
<proteinExistence type="predicted"/>
<dbReference type="EMBL" id="BAAAUT010000009">
    <property type="protein sequence ID" value="GAA3124965.1"/>
    <property type="molecule type" value="Genomic_DNA"/>
</dbReference>
<accession>A0ABP6MT88</accession>
<evidence type="ECO:0000313" key="3">
    <source>
        <dbReference type="Proteomes" id="UP001500320"/>
    </source>
</evidence>